<keyword evidence="4" id="KW-1185">Reference proteome</keyword>
<reference evidence="3" key="1">
    <citation type="journal article" date="2020" name="G3 (Bethesda)">
        <title>High-Quality Assemblies for Three Invasive Social Wasps from the &lt;i&gt;Vespula&lt;/i&gt; Genus.</title>
        <authorList>
            <person name="Harrop T.W.R."/>
            <person name="Guhlin J."/>
            <person name="McLaughlin G.M."/>
            <person name="Permina E."/>
            <person name="Stockwell P."/>
            <person name="Gilligan J."/>
            <person name="Le Lec M.F."/>
            <person name="Gruber M.A.M."/>
            <person name="Quinn O."/>
            <person name="Lovegrove M."/>
            <person name="Duncan E.J."/>
            <person name="Remnant E.J."/>
            <person name="Van Eeckhoven J."/>
            <person name="Graham B."/>
            <person name="Knapp R.A."/>
            <person name="Langford K.W."/>
            <person name="Kronenberg Z."/>
            <person name="Press M.O."/>
            <person name="Eacker S.M."/>
            <person name="Wilson-Rankin E.E."/>
            <person name="Purcell J."/>
            <person name="Lester P.J."/>
            <person name="Dearden P.K."/>
        </authorList>
    </citation>
    <scope>NUCLEOTIDE SEQUENCE</scope>
    <source>
        <strain evidence="3">Marl-1</strain>
    </source>
</reference>
<dbReference type="InterPro" id="IPR029526">
    <property type="entry name" value="PGBD"/>
</dbReference>
<feature type="transmembrane region" description="Helical" evidence="1">
    <location>
        <begin position="67"/>
        <end position="87"/>
    </location>
</feature>
<evidence type="ECO:0000313" key="4">
    <source>
        <dbReference type="Proteomes" id="UP000614350"/>
    </source>
</evidence>
<keyword evidence="1" id="KW-0472">Membrane</keyword>
<dbReference type="Pfam" id="PF13843">
    <property type="entry name" value="DDE_Tnp_1_7"/>
    <property type="match status" value="1"/>
</dbReference>
<dbReference type="Proteomes" id="UP000614350">
    <property type="component" value="Unassembled WGS sequence"/>
</dbReference>
<dbReference type="PANTHER" id="PTHR46599:SF3">
    <property type="entry name" value="PIGGYBAC TRANSPOSABLE ELEMENT-DERIVED PROTEIN 4"/>
    <property type="match status" value="1"/>
</dbReference>
<dbReference type="AlphaFoldDB" id="A0A834JIH2"/>
<dbReference type="PANTHER" id="PTHR46599">
    <property type="entry name" value="PIGGYBAC TRANSPOSABLE ELEMENT-DERIVED PROTEIN 4"/>
    <property type="match status" value="1"/>
</dbReference>
<keyword evidence="1" id="KW-0812">Transmembrane</keyword>
<protein>
    <recommendedName>
        <fullName evidence="2">PiggyBac transposable element-derived protein domain-containing protein</fullName>
    </recommendedName>
</protein>
<proteinExistence type="predicted"/>
<accession>A0A834JIH2</accession>
<gene>
    <name evidence="3" type="ORF">HZH66_010490</name>
</gene>
<evidence type="ECO:0000313" key="3">
    <source>
        <dbReference type="EMBL" id="KAF7389353.1"/>
    </source>
</evidence>
<sequence>MLFNRDNPNKAKEIAKRNKKIKILNEILEVNIKKPNIIVNYIKYMSGVDRTDQYASTYHFLRQSLNLWHKLFFGGLKICLINSYILYKFEKKKRKEIPLTRLHYLKTLHSIEKNLSPV</sequence>
<name>A0A834JIH2_VESVU</name>
<dbReference type="EMBL" id="JACSEA010000011">
    <property type="protein sequence ID" value="KAF7389353.1"/>
    <property type="molecule type" value="Genomic_DNA"/>
</dbReference>
<keyword evidence="1" id="KW-1133">Transmembrane helix</keyword>
<organism evidence="3 4">
    <name type="scientific">Vespula vulgaris</name>
    <name type="common">Yellow jacket</name>
    <name type="synonym">Wasp</name>
    <dbReference type="NCBI Taxonomy" id="7454"/>
    <lineage>
        <taxon>Eukaryota</taxon>
        <taxon>Metazoa</taxon>
        <taxon>Ecdysozoa</taxon>
        <taxon>Arthropoda</taxon>
        <taxon>Hexapoda</taxon>
        <taxon>Insecta</taxon>
        <taxon>Pterygota</taxon>
        <taxon>Neoptera</taxon>
        <taxon>Endopterygota</taxon>
        <taxon>Hymenoptera</taxon>
        <taxon>Apocrita</taxon>
        <taxon>Aculeata</taxon>
        <taxon>Vespoidea</taxon>
        <taxon>Vespidae</taxon>
        <taxon>Vespinae</taxon>
        <taxon>Vespula</taxon>
    </lineage>
</organism>
<comment type="caution">
    <text evidence="3">The sequence shown here is derived from an EMBL/GenBank/DDBJ whole genome shotgun (WGS) entry which is preliminary data.</text>
</comment>
<feature type="domain" description="PiggyBac transposable element-derived protein" evidence="2">
    <location>
        <begin position="31"/>
        <end position="84"/>
    </location>
</feature>
<evidence type="ECO:0000259" key="2">
    <source>
        <dbReference type="Pfam" id="PF13843"/>
    </source>
</evidence>
<evidence type="ECO:0000256" key="1">
    <source>
        <dbReference type="SAM" id="Phobius"/>
    </source>
</evidence>